<dbReference type="Pfam" id="PF04230">
    <property type="entry name" value="PS_pyruv_trans"/>
    <property type="match status" value="1"/>
</dbReference>
<dbReference type="OrthoDB" id="9767435at2"/>
<organism evidence="2 3">
    <name type="scientific">Verticiella sediminum</name>
    <dbReference type="NCBI Taxonomy" id="1247510"/>
    <lineage>
        <taxon>Bacteria</taxon>
        <taxon>Pseudomonadati</taxon>
        <taxon>Pseudomonadota</taxon>
        <taxon>Betaproteobacteria</taxon>
        <taxon>Burkholderiales</taxon>
        <taxon>Alcaligenaceae</taxon>
        <taxon>Verticiella</taxon>
    </lineage>
</organism>
<reference evidence="2 3" key="1">
    <citation type="submission" date="2019-07" db="EMBL/GenBank/DDBJ databases">
        <title>Qingshengfaniella alkalisoli gen. nov., sp. nov., isolated from saline soil.</title>
        <authorList>
            <person name="Xu L."/>
            <person name="Huang X.-X."/>
            <person name="Sun J.-Q."/>
        </authorList>
    </citation>
    <scope>NUCLEOTIDE SEQUENCE [LARGE SCALE GENOMIC DNA]</scope>
    <source>
        <strain evidence="2 3">DSM 27279</strain>
    </source>
</reference>
<dbReference type="Proteomes" id="UP000318405">
    <property type="component" value="Unassembled WGS sequence"/>
</dbReference>
<protein>
    <submittedName>
        <fullName evidence="2">Polysaccharide pyruvyl transferase family protein</fullName>
    </submittedName>
</protein>
<sequence length="384" mass="44354">MQEVGDQKTTLKRVLVISPAGQIYGHDKVQWYKATTERLLTHYFNIGDMVVYDSTLKMLEYSSASEMRIENPTEQEIESYCDADFAIVRASNFIHNQMQWHRAVEVLERTKLPVYAIGVGGQAATRDDYRLNDHNLKFWKTVSERSDVIGVRGTFTAELLYANGIKNVEIVGCPSLFRTRNRNLKLAIPDSIEKVAFSTRREVDASYASNPRQYLSIQRDFLLRTAESYQTTVTTHGENEEKAFFFKNEDGMKQAREAFFRDGWFTDETVDRMEKLYKEAMFFFLRVEDYDAFIREQHFALGYRVHGVLPAMAQGIPGLLVKYDTRSTELADTHAIPSLILNESPSDIKAMLREISFDDFNKLYPLRYDNMKLCLDANGIPNRL</sequence>
<dbReference type="EMBL" id="VLTJ01000010">
    <property type="protein sequence ID" value="TSH97289.1"/>
    <property type="molecule type" value="Genomic_DNA"/>
</dbReference>
<evidence type="ECO:0000313" key="3">
    <source>
        <dbReference type="Proteomes" id="UP000318405"/>
    </source>
</evidence>
<gene>
    <name evidence="2" type="ORF">FOZ76_06045</name>
</gene>
<proteinExistence type="predicted"/>
<feature type="domain" description="Polysaccharide pyruvyl transferase" evidence="1">
    <location>
        <begin position="45"/>
        <end position="324"/>
    </location>
</feature>
<keyword evidence="3" id="KW-1185">Reference proteome</keyword>
<name>A0A556AWG7_9BURK</name>
<dbReference type="InterPro" id="IPR007345">
    <property type="entry name" value="Polysacch_pyruvyl_Trfase"/>
</dbReference>
<dbReference type="GO" id="GO:0016740">
    <property type="term" value="F:transferase activity"/>
    <property type="evidence" value="ECO:0007669"/>
    <property type="project" value="UniProtKB-KW"/>
</dbReference>
<dbReference type="AlphaFoldDB" id="A0A556AWG7"/>
<accession>A0A556AWG7</accession>
<dbReference type="RefSeq" id="WP_143947244.1">
    <property type="nucleotide sequence ID" value="NZ_BAABMB010000001.1"/>
</dbReference>
<comment type="caution">
    <text evidence="2">The sequence shown here is derived from an EMBL/GenBank/DDBJ whole genome shotgun (WGS) entry which is preliminary data.</text>
</comment>
<evidence type="ECO:0000313" key="2">
    <source>
        <dbReference type="EMBL" id="TSH97289.1"/>
    </source>
</evidence>
<keyword evidence="2" id="KW-0808">Transferase</keyword>
<evidence type="ECO:0000259" key="1">
    <source>
        <dbReference type="Pfam" id="PF04230"/>
    </source>
</evidence>